<feature type="compositionally biased region" description="Basic and acidic residues" evidence="1">
    <location>
        <begin position="216"/>
        <end position="231"/>
    </location>
</feature>
<feature type="region of interest" description="Disordered" evidence="1">
    <location>
        <begin position="106"/>
        <end position="258"/>
    </location>
</feature>
<sequence>MKFLAWIQSLRGRSHDDPGHSHSSYQRADPSSTFSNKRTSTMTGYHVESSPPKGHRRSRGLSLSRPRSIYNNGRSWFGGRRPDTDEEVPEMPKMVLHAGQMRDIPLNVLPSKQAEQATTRRPSSRFTQDERGPVQAMPTLPSMPVTVDRPAQPATSTLPADKRRSRHASTSTLRRQSSISSARSRRSRSRSSFWVSSNPDESDSDIPPVPPLCRGDSSESVRRNGSEDSMRTSRRCTRNNEEPEKARPLSVVSTTSRKSYVPRSAAKGFLSSTNGASAETRKSFRKSFNMEDETAMVCLTEEQRMEWAKLMNGDIKLAEITTTPTSELGKGDDTPPKRCSFSNSQALAALEFGIR</sequence>
<feature type="region of interest" description="Disordered" evidence="1">
    <location>
        <begin position="12"/>
        <end position="88"/>
    </location>
</feature>
<evidence type="ECO:0000313" key="2">
    <source>
        <dbReference type="EMBL" id="KAF2207854.1"/>
    </source>
</evidence>
<reference evidence="2" key="1">
    <citation type="journal article" date="2020" name="Stud. Mycol.">
        <title>101 Dothideomycetes genomes: a test case for predicting lifestyles and emergence of pathogens.</title>
        <authorList>
            <person name="Haridas S."/>
            <person name="Albert R."/>
            <person name="Binder M."/>
            <person name="Bloem J."/>
            <person name="Labutti K."/>
            <person name="Salamov A."/>
            <person name="Andreopoulos B."/>
            <person name="Baker S."/>
            <person name="Barry K."/>
            <person name="Bills G."/>
            <person name="Bluhm B."/>
            <person name="Cannon C."/>
            <person name="Castanera R."/>
            <person name="Culley D."/>
            <person name="Daum C."/>
            <person name="Ezra D."/>
            <person name="Gonzalez J."/>
            <person name="Henrissat B."/>
            <person name="Kuo A."/>
            <person name="Liang C."/>
            <person name="Lipzen A."/>
            <person name="Lutzoni F."/>
            <person name="Magnuson J."/>
            <person name="Mondo S."/>
            <person name="Nolan M."/>
            <person name="Ohm R."/>
            <person name="Pangilinan J."/>
            <person name="Park H.-J."/>
            <person name="Ramirez L."/>
            <person name="Alfaro M."/>
            <person name="Sun H."/>
            <person name="Tritt A."/>
            <person name="Yoshinaga Y."/>
            <person name="Zwiers L.-H."/>
            <person name="Turgeon B."/>
            <person name="Goodwin S."/>
            <person name="Spatafora J."/>
            <person name="Crous P."/>
            <person name="Grigoriev I."/>
        </authorList>
    </citation>
    <scope>NUCLEOTIDE SEQUENCE</scope>
    <source>
        <strain evidence="2">SCOH1-5</strain>
    </source>
</reference>
<feature type="compositionally biased region" description="Polar residues" evidence="1">
    <location>
        <begin position="113"/>
        <end position="126"/>
    </location>
</feature>
<dbReference type="Proteomes" id="UP000799539">
    <property type="component" value="Unassembled WGS sequence"/>
</dbReference>
<organism evidence="2 3">
    <name type="scientific">Cercospora zeae-maydis SCOH1-5</name>
    <dbReference type="NCBI Taxonomy" id="717836"/>
    <lineage>
        <taxon>Eukaryota</taxon>
        <taxon>Fungi</taxon>
        <taxon>Dikarya</taxon>
        <taxon>Ascomycota</taxon>
        <taxon>Pezizomycotina</taxon>
        <taxon>Dothideomycetes</taxon>
        <taxon>Dothideomycetidae</taxon>
        <taxon>Mycosphaerellales</taxon>
        <taxon>Mycosphaerellaceae</taxon>
        <taxon>Cercospora</taxon>
    </lineage>
</organism>
<protein>
    <submittedName>
        <fullName evidence="2">Uncharacterized protein</fullName>
    </submittedName>
</protein>
<evidence type="ECO:0000313" key="3">
    <source>
        <dbReference type="Proteomes" id="UP000799539"/>
    </source>
</evidence>
<gene>
    <name evidence="2" type="ORF">CERZMDRAFT_101880</name>
</gene>
<accession>A0A6A6F3K0</accession>
<proteinExistence type="predicted"/>
<dbReference type="OrthoDB" id="3646447at2759"/>
<evidence type="ECO:0000256" key="1">
    <source>
        <dbReference type="SAM" id="MobiDB-lite"/>
    </source>
</evidence>
<feature type="compositionally biased region" description="Polar residues" evidence="1">
    <location>
        <begin position="21"/>
        <end position="43"/>
    </location>
</feature>
<keyword evidence="3" id="KW-1185">Reference proteome</keyword>
<feature type="compositionally biased region" description="Basic and acidic residues" evidence="1">
    <location>
        <begin position="238"/>
        <end position="247"/>
    </location>
</feature>
<dbReference type="AlphaFoldDB" id="A0A6A6F3K0"/>
<dbReference type="EMBL" id="ML992699">
    <property type="protein sequence ID" value="KAF2207854.1"/>
    <property type="molecule type" value="Genomic_DNA"/>
</dbReference>
<name>A0A6A6F3K0_9PEZI</name>